<dbReference type="AlphaFoldDB" id="A0A1E1KX54"/>
<name>A0A1E1KX54_9HELO</name>
<sequence length="116" mass="12684">MGEVLLARLRILALTISEILNVSGAPGASIGILHHGQVIHTEGFGFRVVAKQLVPDEKTICYLASLSKTFTATMIAIFVERGKIDWTTPVSEVLPAFQHWDPMIQSKANVADFLSH</sequence>
<evidence type="ECO:0000313" key="5">
    <source>
        <dbReference type="Proteomes" id="UP000178129"/>
    </source>
</evidence>
<dbReference type="STRING" id="914237.A0A1E1KX54"/>
<feature type="signal peptide" evidence="2">
    <location>
        <begin position="1"/>
        <end position="24"/>
    </location>
</feature>
<evidence type="ECO:0000259" key="3">
    <source>
        <dbReference type="Pfam" id="PF00144"/>
    </source>
</evidence>
<dbReference type="Proteomes" id="UP000178129">
    <property type="component" value="Unassembled WGS sequence"/>
</dbReference>
<organism evidence="4 5">
    <name type="scientific">Rhynchosporium graminicola</name>
    <dbReference type="NCBI Taxonomy" id="2792576"/>
    <lineage>
        <taxon>Eukaryota</taxon>
        <taxon>Fungi</taxon>
        <taxon>Dikarya</taxon>
        <taxon>Ascomycota</taxon>
        <taxon>Pezizomycotina</taxon>
        <taxon>Leotiomycetes</taxon>
        <taxon>Helotiales</taxon>
        <taxon>Ploettnerulaceae</taxon>
        <taxon>Rhynchosporium</taxon>
    </lineage>
</organism>
<dbReference type="InParanoid" id="A0A1E1KX54"/>
<evidence type="ECO:0000313" key="4">
    <source>
        <dbReference type="EMBL" id="CZT02808.1"/>
    </source>
</evidence>
<dbReference type="SUPFAM" id="SSF56601">
    <property type="entry name" value="beta-lactamase/transpeptidase-like"/>
    <property type="match status" value="1"/>
</dbReference>
<dbReference type="InterPro" id="IPR012338">
    <property type="entry name" value="Beta-lactam/transpept-like"/>
</dbReference>
<dbReference type="InterPro" id="IPR050491">
    <property type="entry name" value="AmpC-like"/>
</dbReference>
<dbReference type="InterPro" id="IPR001466">
    <property type="entry name" value="Beta-lactam-related"/>
</dbReference>
<accession>A0A1E1KX54</accession>
<dbReference type="PANTHER" id="PTHR46825">
    <property type="entry name" value="D-ALANYL-D-ALANINE-CARBOXYPEPTIDASE/ENDOPEPTIDASE AMPH"/>
    <property type="match status" value="1"/>
</dbReference>
<dbReference type="PANTHER" id="PTHR46825:SF14">
    <property type="entry name" value="BETA-LACTAMASE-RELATED DOMAIN-CONTAINING PROTEIN"/>
    <property type="match status" value="1"/>
</dbReference>
<comment type="caution">
    <text evidence="4">The sequence shown here is derived from an EMBL/GenBank/DDBJ whole genome shotgun (WGS) entry which is preliminary data.</text>
</comment>
<comment type="similarity">
    <text evidence="1">Belongs to the peptidase S12 family.</text>
</comment>
<gene>
    <name evidence="4" type="ORF">RCO7_05948</name>
</gene>
<reference evidence="5" key="1">
    <citation type="submission" date="2016-03" db="EMBL/GenBank/DDBJ databases">
        <authorList>
            <person name="Ploux O."/>
        </authorList>
    </citation>
    <scope>NUCLEOTIDE SEQUENCE [LARGE SCALE GENOMIC DNA]</scope>
    <source>
        <strain evidence="5">UK7</strain>
    </source>
</reference>
<feature type="domain" description="Beta-lactamase-related" evidence="3">
    <location>
        <begin position="21"/>
        <end position="98"/>
    </location>
</feature>
<proteinExistence type="inferred from homology"/>
<dbReference type="Pfam" id="PF00144">
    <property type="entry name" value="Beta-lactamase"/>
    <property type="match status" value="1"/>
</dbReference>
<dbReference type="EMBL" id="FJUW01000026">
    <property type="protein sequence ID" value="CZT02808.1"/>
    <property type="molecule type" value="Genomic_DNA"/>
</dbReference>
<dbReference type="Gene3D" id="3.40.710.10">
    <property type="entry name" value="DD-peptidase/beta-lactamase superfamily"/>
    <property type="match status" value="1"/>
</dbReference>
<evidence type="ECO:0000256" key="2">
    <source>
        <dbReference type="SAM" id="SignalP"/>
    </source>
</evidence>
<keyword evidence="5" id="KW-1185">Reference proteome</keyword>
<protein>
    <recommendedName>
        <fullName evidence="3">Beta-lactamase-related domain-containing protein</fullName>
    </recommendedName>
</protein>
<feature type="chain" id="PRO_5009446455" description="Beta-lactamase-related domain-containing protein" evidence="2">
    <location>
        <begin position="25"/>
        <end position="116"/>
    </location>
</feature>
<keyword evidence="2" id="KW-0732">Signal</keyword>
<evidence type="ECO:0000256" key="1">
    <source>
        <dbReference type="ARBA" id="ARBA00038215"/>
    </source>
</evidence>